<comment type="similarity">
    <text evidence="1">Belongs to the Gfo/Idh/MocA family.</text>
</comment>
<evidence type="ECO:0000256" key="1">
    <source>
        <dbReference type="ARBA" id="ARBA00010928"/>
    </source>
</evidence>
<evidence type="ECO:0000313" key="6">
    <source>
        <dbReference type="EMBL" id="TQM63524.1"/>
    </source>
</evidence>
<keyword evidence="3" id="KW-0520">NAD</keyword>
<dbReference type="InterPro" id="IPR036291">
    <property type="entry name" value="NAD(P)-bd_dom_sf"/>
</dbReference>
<gene>
    <name evidence="6" type="ORF">FB466_1789</name>
</gene>
<dbReference type="OrthoDB" id="9815825at2"/>
<dbReference type="Gene3D" id="3.40.50.720">
    <property type="entry name" value="NAD(P)-binding Rossmann-like Domain"/>
    <property type="match status" value="1"/>
</dbReference>
<dbReference type="AlphaFoldDB" id="A0A543HYW0"/>
<feature type="domain" description="Gfo/Idh/MocA-like oxidoreductase N-terminal" evidence="4">
    <location>
        <begin position="26"/>
        <end position="119"/>
    </location>
</feature>
<dbReference type="RefSeq" id="WP_141917650.1">
    <property type="nucleotide sequence ID" value="NZ_BAAAYS010000011.1"/>
</dbReference>
<dbReference type="PANTHER" id="PTHR22604:SF105">
    <property type="entry name" value="TRANS-1,2-DIHYDROBENZENE-1,2-DIOL DEHYDROGENASE"/>
    <property type="match status" value="1"/>
</dbReference>
<evidence type="ECO:0000259" key="5">
    <source>
        <dbReference type="Pfam" id="PF22725"/>
    </source>
</evidence>
<dbReference type="InterPro" id="IPR055170">
    <property type="entry name" value="GFO_IDH_MocA-like_dom"/>
</dbReference>
<comment type="caution">
    <text evidence="6">The sequence shown here is derived from an EMBL/GenBank/DDBJ whole genome shotgun (WGS) entry which is preliminary data.</text>
</comment>
<dbReference type="Pfam" id="PF22725">
    <property type="entry name" value="GFO_IDH_MocA_C3"/>
    <property type="match status" value="1"/>
</dbReference>
<reference evidence="6 7" key="1">
    <citation type="submission" date="2019-06" db="EMBL/GenBank/DDBJ databases">
        <title>Sequencing the genomes of 1000 actinobacteria strains.</title>
        <authorList>
            <person name="Klenk H.-P."/>
        </authorList>
    </citation>
    <scope>NUCLEOTIDE SEQUENCE [LARGE SCALE GENOMIC DNA]</scope>
    <source>
        <strain evidence="6 7">DSM 18031</strain>
    </source>
</reference>
<evidence type="ECO:0000256" key="2">
    <source>
        <dbReference type="ARBA" id="ARBA00023002"/>
    </source>
</evidence>
<proteinExistence type="inferred from homology"/>
<dbReference type="Gene3D" id="3.30.360.10">
    <property type="entry name" value="Dihydrodipicolinate Reductase, domain 2"/>
    <property type="match status" value="1"/>
</dbReference>
<dbReference type="Pfam" id="PF01408">
    <property type="entry name" value="GFO_IDH_MocA"/>
    <property type="match status" value="1"/>
</dbReference>
<dbReference type="EMBL" id="VFPN01000002">
    <property type="protein sequence ID" value="TQM63524.1"/>
    <property type="molecule type" value="Genomic_DNA"/>
</dbReference>
<feature type="domain" description="GFO/IDH/MocA-like oxidoreductase" evidence="5">
    <location>
        <begin position="132"/>
        <end position="247"/>
    </location>
</feature>
<accession>A0A543HYW0</accession>
<dbReference type="SUPFAM" id="SSF51735">
    <property type="entry name" value="NAD(P)-binding Rossmann-fold domains"/>
    <property type="match status" value="1"/>
</dbReference>
<keyword evidence="7" id="KW-1185">Reference proteome</keyword>
<evidence type="ECO:0000256" key="3">
    <source>
        <dbReference type="ARBA" id="ARBA00023027"/>
    </source>
</evidence>
<dbReference type="InterPro" id="IPR000683">
    <property type="entry name" value="Gfo/Idh/MocA-like_OxRdtase_N"/>
</dbReference>
<protein>
    <submittedName>
        <fullName evidence="6">Putative dehydrogenase</fullName>
    </submittedName>
</protein>
<evidence type="ECO:0000313" key="7">
    <source>
        <dbReference type="Proteomes" id="UP000318331"/>
    </source>
</evidence>
<name>A0A543HYW0_9MICO</name>
<dbReference type="PANTHER" id="PTHR22604">
    <property type="entry name" value="OXIDOREDUCTASES"/>
    <property type="match status" value="1"/>
</dbReference>
<dbReference type="SUPFAM" id="SSF55347">
    <property type="entry name" value="Glyceraldehyde-3-phosphate dehydrogenase-like, C-terminal domain"/>
    <property type="match status" value="1"/>
</dbReference>
<keyword evidence="2" id="KW-0560">Oxidoreductase</keyword>
<dbReference type="GO" id="GO:0000166">
    <property type="term" value="F:nucleotide binding"/>
    <property type="evidence" value="ECO:0007669"/>
    <property type="project" value="InterPro"/>
</dbReference>
<dbReference type="GO" id="GO:0016491">
    <property type="term" value="F:oxidoreductase activity"/>
    <property type="evidence" value="ECO:0007669"/>
    <property type="project" value="UniProtKB-KW"/>
</dbReference>
<evidence type="ECO:0000259" key="4">
    <source>
        <dbReference type="Pfam" id="PF01408"/>
    </source>
</evidence>
<organism evidence="6 7">
    <name type="scientific">Klugiella xanthotipulae</name>
    <dbReference type="NCBI Taxonomy" id="244735"/>
    <lineage>
        <taxon>Bacteria</taxon>
        <taxon>Bacillati</taxon>
        <taxon>Actinomycetota</taxon>
        <taxon>Actinomycetes</taxon>
        <taxon>Micrococcales</taxon>
        <taxon>Microbacteriaceae</taxon>
        <taxon>Klugiella</taxon>
    </lineage>
</organism>
<sequence>MSRTIRWGVLAPGGIARIVVADLIAEGLVVHAVGSRDAERARAFAREFGIPATHGNYADLVADPDVDVVYIASPYPFHHEHALLALRAGKHILVEKPFALNAAQAAEVVEVARERSLLVVEAMWTRFLPHMARIREIIASGMIGDVHTLMADHTQALSADPEHRINNLALGGGALLDLGVYPVSCAHDLFGEPDTVQATAIFKETGADAQVATILGYQDGRIATSLSASDTRGPNRASILGTEGRIEIEGVWYQPTGFTVYDREDREIDKFISLVTGTGRGLQAVEVTRLIEAGETECELITPGESIAVMRTLDRVRAEVGLVYPGE</sequence>
<dbReference type="InterPro" id="IPR050984">
    <property type="entry name" value="Gfo/Idh/MocA_domain"/>
</dbReference>
<dbReference type="Proteomes" id="UP000318331">
    <property type="component" value="Unassembled WGS sequence"/>
</dbReference>